<dbReference type="Proteomes" id="UP001055439">
    <property type="component" value="Chromosome 10"/>
</dbReference>
<dbReference type="EMBL" id="CP097503">
    <property type="protein sequence ID" value="URD80397.1"/>
    <property type="molecule type" value="Genomic_DNA"/>
</dbReference>
<keyword evidence="4" id="KW-1185">Reference proteome</keyword>
<keyword evidence="2" id="KW-0694">RNA-binding</keyword>
<dbReference type="InterPro" id="IPR012677">
    <property type="entry name" value="Nucleotide-bd_a/b_plait_sf"/>
</dbReference>
<dbReference type="InterPro" id="IPR035979">
    <property type="entry name" value="RBD_domain_sf"/>
</dbReference>
<feature type="non-terminal residue" evidence="3">
    <location>
        <position position="136"/>
    </location>
</feature>
<reference evidence="3" key="1">
    <citation type="submission" date="2022-05" db="EMBL/GenBank/DDBJ databases">
        <title>The Musa troglodytarum L. genome provides insights into the mechanism of non-climacteric behaviour and enrichment of carotenoids.</title>
        <authorList>
            <person name="Wang J."/>
        </authorList>
    </citation>
    <scope>NUCLEOTIDE SEQUENCE</scope>
    <source>
        <tissue evidence="3">Leaf</tissue>
    </source>
</reference>
<accession>A0A9E7EQS5</accession>
<dbReference type="PANTHER" id="PTHR13976">
    <property type="entry name" value="HETEROGENEOUS NUCLEAR RIBONUCLEOPROTEIN-RELATED"/>
    <property type="match status" value="1"/>
</dbReference>
<organism evidence="3 4">
    <name type="scientific">Musa troglodytarum</name>
    <name type="common">fe'i banana</name>
    <dbReference type="NCBI Taxonomy" id="320322"/>
    <lineage>
        <taxon>Eukaryota</taxon>
        <taxon>Viridiplantae</taxon>
        <taxon>Streptophyta</taxon>
        <taxon>Embryophyta</taxon>
        <taxon>Tracheophyta</taxon>
        <taxon>Spermatophyta</taxon>
        <taxon>Magnoliopsida</taxon>
        <taxon>Liliopsida</taxon>
        <taxon>Zingiberales</taxon>
        <taxon>Musaceae</taxon>
        <taxon>Musa</taxon>
    </lineage>
</organism>
<evidence type="ECO:0000256" key="1">
    <source>
        <dbReference type="ARBA" id="ARBA00022737"/>
    </source>
</evidence>
<evidence type="ECO:0000313" key="3">
    <source>
        <dbReference type="EMBL" id="URD80397.1"/>
    </source>
</evidence>
<dbReference type="InterPro" id="IPR050666">
    <property type="entry name" value="ESRP"/>
</dbReference>
<gene>
    <name evidence="3" type="ORF">MUK42_18824</name>
</gene>
<dbReference type="SUPFAM" id="SSF54928">
    <property type="entry name" value="RNA-binding domain, RBD"/>
    <property type="match status" value="1"/>
</dbReference>
<evidence type="ECO:0000256" key="2">
    <source>
        <dbReference type="ARBA" id="ARBA00022884"/>
    </source>
</evidence>
<proteinExistence type="predicted"/>
<sequence length="136" mass="15213">MGAAAEKAVARAVLGGADAATAMELRRVYVMSWFVLPLTGRKKRLIDSIALDQSPPKSAPSWEPCMGLEDAFVVFSSPMQAEFALHRDRQNMGRRYIEVFRCSKQDYYRAVAAEVNSGGWAFEDEYHQDAPPVRVK</sequence>
<keyword evidence="1" id="KW-0677">Repeat</keyword>
<dbReference type="AlphaFoldDB" id="A0A9E7EQS5"/>
<protein>
    <submittedName>
        <fullName evidence="3">Uncharacterized protein</fullName>
    </submittedName>
</protein>
<dbReference type="GO" id="GO:0003723">
    <property type="term" value="F:RNA binding"/>
    <property type="evidence" value="ECO:0007669"/>
    <property type="project" value="UniProtKB-KW"/>
</dbReference>
<dbReference type="Gene3D" id="3.30.70.330">
    <property type="match status" value="1"/>
</dbReference>
<name>A0A9E7EQS5_9LILI</name>
<evidence type="ECO:0000313" key="4">
    <source>
        <dbReference type="Proteomes" id="UP001055439"/>
    </source>
</evidence>
<dbReference type="OrthoDB" id="431068at2759"/>